<name>A0ABT0T4R7_9GAMM</name>
<evidence type="ECO:0000313" key="2">
    <source>
        <dbReference type="EMBL" id="MCL7941877.1"/>
    </source>
</evidence>
<protein>
    <submittedName>
        <fullName evidence="2">DUF58 domain-containing protein</fullName>
    </submittedName>
</protein>
<feature type="transmembrane region" description="Helical" evidence="1">
    <location>
        <begin position="40"/>
        <end position="63"/>
    </location>
</feature>
<evidence type="ECO:0000256" key="1">
    <source>
        <dbReference type="SAM" id="Phobius"/>
    </source>
</evidence>
<dbReference type="RefSeq" id="WP_250063195.1">
    <property type="nucleotide sequence ID" value="NZ_JAMJPK010000008.1"/>
</dbReference>
<keyword evidence="3" id="KW-1185">Reference proteome</keyword>
<organism evidence="2 3">
    <name type="scientific">Halomonas gemina</name>
    <dbReference type="NCBI Taxonomy" id="2945105"/>
    <lineage>
        <taxon>Bacteria</taxon>
        <taxon>Pseudomonadati</taxon>
        <taxon>Pseudomonadota</taxon>
        <taxon>Gammaproteobacteria</taxon>
        <taxon>Oceanospirillales</taxon>
        <taxon>Halomonadaceae</taxon>
        <taxon>Halomonas</taxon>
    </lineage>
</organism>
<keyword evidence="1" id="KW-0812">Transmembrane</keyword>
<keyword evidence="1" id="KW-1133">Transmembrane helix</keyword>
<dbReference type="EMBL" id="JAMJPK010000008">
    <property type="protein sequence ID" value="MCL7941877.1"/>
    <property type="molecule type" value="Genomic_DNA"/>
</dbReference>
<dbReference type="PANTHER" id="PTHR34351:SF1">
    <property type="entry name" value="SLR1927 PROTEIN"/>
    <property type="match status" value="1"/>
</dbReference>
<reference evidence="2" key="1">
    <citation type="submission" date="2022-05" db="EMBL/GenBank/DDBJ databases">
        <title>Halomonas geminus sp. nov. and Halomonas llamarensis sp. nov. isolated from high-altitude salars of the Atacama Desert.</title>
        <authorList>
            <person name="Hintersatz C."/>
            <person name="Rojas L.A."/>
            <person name="Wei T.-S."/>
            <person name="Kutschke S."/>
            <person name="Lehmann F."/>
            <person name="Jain R."/>
            <person name="Pollmann K."/>
        </authorList>
    </citation>
    <scope>NUCLEOTIDE SEQUENCE</scope>
    <source>
        <strain evidence="2">ATCH28</strain>
    </source>
</reference>
<feature type="transmembrane region" description="Helical" evidence="1">
    <location>
        <begin position="69"/>
        <end position="90"/>
    </location>
</feature>
<proteinExistence type="predicted"/>
<gene>
    <name evidence="2" type="ORF">M8009_16420</name>
</gene>
<evidence type="ECO:0000313" key="3">
    <source>
        <dbReference type="Proteomes" id="UP001165369"/>
    </source>
</evidence>
<dbReference type="PANTHER" id="PTHR34351">
    <property type="entry name" value="SLR1927 PROTEIN-RELATED"/>
    <property type="match status" value="1"/>
</dbReference>
<comment type="caution">
    <text evidence="2">The sequence shown here is derived from an EMBL/GenBank/DDBJ whole genome shotgun (WGS) entry which is preliminary data.</text>
</comment>
<dbReference type="Proteomes" id="UP001165369">
    <property type="component" value="Unassembled WGS sequence"/>
</dbReference>
<sequence>MSVAAAASSGSGPRLRGRLRHWWLRRLAAPMGHSLPQRRLFLIPTRFGLGWAVLVVVLLLFGINYQNSLAYGLAFWLFSVGVVVLLRGWLNLLGVVPELRMPREAFAGGEARLKVLLRARRDRTALELHCAGVRGRGDILDGRGETELALPVPRRGVQALPWLRIESRWPLGLVRVVAWVHHDAELLVWPHPLEEDEPAVHRGGADLEASDFEGLRRFQPGDSPGRVAWKQWSRTGVLATKAFSVPPHRQLWLDYAACRGDPERRLSVLCARVLAHHRAGDRYGLRLPGLTLAQGEGEIQRRRVLDALARFRPTRPEGGA</sequence>
<keyword evidence="1" id="KW-0472">Membrane</keyword>
<accession>A0ABT0T4R7</accession>